<proteinExistence type="predicted"/>
<dbReference type="Proteomes" id="UP001234989">
    <property type="component" value="Chromosome 4"/>
</dbReference>
<keyword evidence="2" id="KW-1185">Reference proteome</keyword>
<dbReference type="AlphaFoldDB" id="A0AAF0QRZ1"/>
<dbReference type="GO" id="GO:0003676">
    <property type="term" value="F:nucleic acid binding"/>
    <property type="evidence" value="ECO:0007669"/>
    <property type="project" value="InterPro"/>
</dbReference>
<evidence type="ECO:0008006" key="3">
    <source>
        <dbReference type="Google" id="ProtNLM"/>
    </source>
</evidence>
<sequence length="97" mass="11465">MISRNWRIPWELVEIMEDIHNMLGKITVNVRHIFREANQLADCIANSAVNREDKHIFLNFQQLPSKGRKLLNIDKYQVPSVRIKTRKINLYNNGQHA</sequence>
<evidence type="ECO:0000313" key="2">
    <source>
        <dbReference type="Proteomes" id="UP001234989"/>
    </source>
</evidence>
<organism evidence="1 2">
    <name type="scientific">Solanum verrucosum</name>
    <dbReference type="NCBI Taxonomy" id="315347"/>
    <lineage>
        <taxon>Eukaryota</taxon>
        <taxon>Viridiplantae</taxon>
        <taxon>Streptophyta</taxon>
        <taxon>Embryophyta</taxon>
        <taxon>Tracheophyta</taxon>
        <taxon>Spermatophyta</taxon>
        <taxon>Magnoliopsida</taxon>
        <taxon>eudicotyledons</taxon>
        <taxon>Gunneridae</taxon>
        <taxon>Pentapetalae</taxon>
        <taxon>asterids</taxon>
        <taxon>lamiids</taxon>
        <taxon>Solanales</taxon>
        <taxon>Solanaceae</taxon>
        <taxon>Solanoideae</taxon>
        <taxon>Solaneae</taxon>
        <taxon>Solanum</taxon>
    </lineage>
</organism>
<dbReference type="EMBL" id="CP133615">
    <property type="protein sequence ID" value="WMV26130.1"/>
    <property type="molecule type" value="Genomic_DNA"/>
</dbReference>
<reference evidence="1" key="1">
    <citation type="submission" date="2023-08" db="EMBL/GenBank/DDBJ databases">
        <title>A de novo genome assembly of Solanum verrucosum Schlechtendal, a Mexican diploid species geographically isolated from the other diploid A-genome species in potato relatives.</title>
        <authorList>
            <person name="Hosaka K."/>
        </authorList>
    </citation>
    <scope>NUCLEOTIDE SEQUENCE</scope>
    <source>
        <tissue evidence="1">Young leaves</tissue>
    </source>
</reference>
<protein>
    <recommendedName>
        <fullName evidence="3">RNase H type-1 domain-containing protein</fullName>
    </recommendedName>
</protein>
<dbReference type="InterPro" id="IPR036397">
    <property type="entry name" value="RNaseH_sf"/>
</dbReference>
<name>A0AAF0QRZ1_SOLVR</name>
<dbReference type="Gene3D" id="3.30.420.10">
    <property type="entry name" value="Ribonuclease H-like superfamily/Ribonuclease H"/>
    <property type="match status" value="1"/>
</dbReference>
<evidence type="ECO:0000313" key="1">
    <source>
        <dbReference type="EMBL" id="WMV26130.1"/>
    </source>
</evidence>
<accession>A0AAF0QRZ1</accession>
<gene>
    <name evidence="1" type="ORF">MTR67_019515</name>
</gene>